<dbReference type="PANTHER" id="PTHR45646:SF11">
    <property type="entry name" value="SERINE_THREONINE-PROTEIN KINASE DOA"/>
    <property type="match status" value="1"/>
</dbReference>
<keyword evidence="3" id="KW-0547">Nucleotide-binding</keyword>
<evidence type="ECO:0000256" key="3">
    <source>
        <dbReference type="ARBA" id="ARBA00022741"/>
    </source>
</evidence>
<feature type="compositionally biased region" description="Polar residues" evidence="6">
    <location>
        <begin position="11"/>
        <end position="31"/>
    </location>
</feature>
<dbReference type="Gene3D" id="1.10.510.10">
    <property type="entry name" value="Transferase(Phosphotransferase) domain 1"/>
    <property type="match status" value="1"/>
</dbReference>
<reference evidence="8 9" key="1">
    <citation type="submission" date="2015-09" db="EMBL/GenBank/DDBJ databases">
        <title>Draft genome of a European isolate of the apple canker pathogen Neonectria ditissima.</title>
        <authorList>
            <person name="Gomez-Cortecero A."/>
            <person name="Harrison R.J."/>
            <person name="Armitage A.D."/>
        </authorList>
    </citation>
    <scope>NUCLEOTIDE SEQUENCE [LARGE SCALE GENOMIC DNA]</scope>
    <source>
        <strain evidence="8 9">R09/05</strain>
    </source>
</reference>
<dbReference type="Proteomes" id="UP000050424">
    <property type="component" value="Unassembled WGS sequence"/>
</dbReference>
<evidence type="ECO:0000256" key="1">
    <source>
        <dbReference type="ARBA" id="ARBA00022527"/>
    </source>
</evidence>
<name>A0A0P7AQB7_9HYPO</name>
<evidence type="ECO:0000256" key="2">
    <source>
        <dbReference type="ARBA" id="ARBA00022679"/>
    </source>
</evidence>
<feature type="domain" description="Protein kinase" evidence="7">
    <location>
        <begin position="83"/>
        <end position="464"/>
    </location>
</feature>
<protein>
    <recommendedName>
        <fullName evidence="7">Protein kinase domain-containing protein</fullName>
    </recommendedName>
</protein>
<sequence length="472" mass="53677">MSSPAEPDRSPSLQSESQSTEPSASETTQSGGHNGRRRQFTEQDSVDMYSRVAEVLPHEPLDRYEPGGFHPAVLGDTLCDGRYTIRHKLGHGGFSIVWLARDSHEERWVSIKIKRARYSTDQLDDDPEIKALNRLHQHYSDTLPEAPWCFSGLLNFFHHTGPNGTHTCIVTELLGPTLATVLSCMNAYYNQEILRPDTILRASKQVLKAIEFTHQAGIVHGVRPTNLDISPSNLAFTCNSLIGSDENLWKVLGGEPKVAEYDGKEPRSPHLPRQLVDTAKWPLWYDDPYDDICLIDFGASFPVNETRSELAQPSNLRSPETFFVNSFNDNHDMWRAGCVRSPIQFSHTNLGHIQAMINARGPLPSSWIAKLKELLKEEVEEEFFARAFQTATEPKAETLIENFEPRREVIIAYAEKDDHYEKDGYIEDDYQGLRCLLHVMRGLMEHEPNKRLSAQEAAKSITWVDHWRIKTD</sequence>
<dbReference type="SUPFAM" id="SSF56112">
    <property type="entry name" value="Protein kinase-like (PK-like)"/>
    <property type="match status" value="1"/>
</dbReference>
<dbReference type="PANTHER" id="PTHR45646">
    <property type="entry name" value="SERINE/THREONINE-PROTEIN KINASE DOA-RELATED"/>
    <property type="match status" value="1"/>
</dbReference>
<proteinExistence type="predicted"/>
<keyword evidence="1" id="KW-0723">Serine/threonine-protein kinase</keyword>
<keyword evidence="5" id="KW-0067">ATP-binding</keyword>
<dbReference type="SMART" id="SM00220">
    <property type="entry name" value="S_TKc"/>
    <property type="match status" value="1"/>
</dbReference>
<dbReference type="PROSITE" id="PS50011">
    <property type="entry name" value="PROTEIN_KINASE_DOM"/>
    <property type="match status" value="1"/>
</dbReference>
<dbReference type="Gene3D" id="3.30.200.20">
    <property type="entry name" value="Phosphorylase Kinase, domain 1"/>
    <property type="match status" value="1"/>
</dbReference>
<dbReference type="OrthoDB" id="5979581at2759"/>
<evidence type="ECO:0000259" key="7">
    <source>
        <dbReference type="PROSITE" id="PS50011"/>
    </source>
</evidence>
<dbReference type="GO" id="GO:0004674">
    <property type="term" value="F:protein serine/threonine kinase activity"/>
    <property type="evidence" value="ECO:0007669"/>
    <property type="project" value="UniProtKB-KW"/>
</dbReference>
<feature type="region of interest" description="Disordered" evidence="6">
    <location>
        <begin position="1"/>
        <end position="44"/>
    </location>
</feature>
<evidence type="ECO:0000256" key="4">
    <source>
        <dbReference type="ARBA" id="ARBA00022777"/>
    </source>
</evidence>
<gene>
    <name evidence="8" type="ORF">AK830_g11978</name>
</gene>
<accession>A0A0P7AQB7</accession>
<evidence type="ECO:0000256" key="6">
    <source>
        <dbReference type="SAM" id="MobiDB-lite"/>
    </source>
</evidence>
<dbReference type="GO" id="GO:0005634">
    <property type="term" value="C:nucleus"/>
    <property type="evidence" value="ECO:0007669"/>
    <property type="project" value="TreeGrafter"/>
</dbReference>
<evidence type="ECO:0000256" key="5">
    <source>
        <dbReference type="ARBA" id="ARBA00022840"/>
    </source>
</evidence>
<dbReference type="EMBL" id="LKCW01000319">
    <property type="protein sequence ID" value="KPM34602.1"/>
    <property type="molecule type" value="Genomic_DNA"/>
</dbReference>
<dbReference type="STRING" id="78410.A0A0P7AQB7"/>
<comment type="caution">
    <text evidence="8">The sequence shown here is derived from an EMBL/GenBank/DDBJ whole genome shotgun (WGS) entry which is preliminary data.</text>
</comment>
<dbReference type="InterPro" id="IPR051175">
    <property type="entry name" value="CLK_kinases"/>
</dbReference>
<organism evidence="8 9">
    <name type="scientific">Neonectria ditissima</name>
    <dbReference type="NCBI Taxonomy" id="78410"/>
    <lineage>
        <taxon>Eukaryota</taxon>
        <taxon>Fungi</taxon>
        <taxon>Dikarya</taxon>
        <taxon>Ascomycota</taxon>
        <taxon>Pezizomycotina</taxon>
        <taxon>Sordariomycetes</taxon>
        <taxon>Hypocreomycetidae</taxon>
        <taxon>Hypocreales</taxon>
        <taxon>Nectriaceae</taxon>
        <taxon>Neonectria</taxon>
    </lineage>
</organism>
<evidence type="ECO:0000313" key="9">
    <source>
        <dbReference type="Proteomes" id="UP000050424"/>
    </source>
</evidence>
<evidence type="ECO:0000313" key="8">
    <source>
        <dbReference type="EMBL" id="KPM34602.1"/>
    </source>
</evidence>
<keyword evidence="4" id="KW-0418">Kinase</keyword>
<dbReference type="InterPro" id="IPR011009">
    <property type="entry name" value="Kinase-like_dom_sf"/>
</dbReference>
<dbReference type="InterPro" id="IPR000719">
    <property type="entry name" value="Prot_kinase_dom"/>
</dbReference>
<keyword evidence="2" id="KW-0808">Transferase</keyword>
<keyword evidence="9" id="KW-1185">Reference proteome</keyword>
<dbReference type="GO" id="GO:0005524">
    <property type="term" value="F:ATP binding"/>
    <property type="evidence" value="ECO:0007669"/>
    <property type="project" value="UniProtKB-KW"/>
</dbReference>
<dbReference type="AlphaFoldDB" id="A0A0P7AQB7"/>